<dbReference type="PANTHER" id="PTHR47751">
    <property type="entry name" value="SUPERFAMILY HYDROLASE, PUTATIVE (AFU_ORTHOLOGUE AFUA_2G16580)-RELATED"/>
    <property type="match status" value="1"/>
</dbReference>
<feature type="domain" description="Xaa-Pro dipeptidyl-peptidase-like" evidence="2">
    <location>
        <begin position="39"/>
        <end position="293"/>
    </location>
</feature>
<dbReference type="GO" id="GO:0016787">
    <property type="term" value="F:hydrolase activity"/>
    <property type="evidence" value="ECO:0007669"/>
    <property type="project" value="InterPro"/>
</dbReference>
<dbReference type="Gene3D" id="3.40.50.1820">
    <property type="entry name" value="alpha/beta hydrolase"/>
    <property type="match status" value="1"/>
</dbReference>
<dbReference type="OrthoDB" id="9805123at2"/>
<evidence type="ECO:0000256" key="1">
    <source>
        <dbReference type="SAM" id="MobiDB-lite"/>
    </source>
</evidence>
<dbReference type="Proteomes" id="UP000198992">
    <property type="component" value="Unassembled WGS sequence"/>
</dbReference>
<accession>A0A1H4WT83</accession>
<protein>
    <recommendedName>
        <fullName evidence="2">Xaa-Pro dipeptidyl-peptidase-like domain-containing protein</fullName>
    </recommendedName>
</protein>
<feature type="region of interest" description="Disordered" evidence="1">
    <location>
        <begin position="179"/>
        <end position="202"/>
    </location>
</feature>
<evidence type="ECO:0000313" key="3">
    <source>
        <dbReference type="EMBL" id="SEC95938.1"/>
    </source>
</evidence>
<dbReference type="Pfam" id="PF02129">
    <property type="entry name" value="Peptidase_S15"/>
    <property type="match status" value="1"/>
</dbReference>
<dbReference type="InterPro" id="IPR000383">
    <property type="entry name" value="Xaa-Pro-like_dom"/>
</dbReference>
<dbReference type="PANTHER" id="PTHR47751:SF2">
    <property type="entry name" value="DLTD N-TERMINAL DOMAIN PROTEIN (AFU_ORTHOLOGUE AFUA_8G00380)-RELATED"/>
    <property type="match status" value="1"/>
</dbReference>
<proteinExistence type="predicted"/>
<dbReference type="InterPro" id="IPR051411">
    <property type="entry name" value="Polyketide_trans_af380"/>
</dbReference>
<evidence type="ECO:0000259" key="2">
    <source>
        <dbReference type="Pfam" id="PF02129"/>
    </source>
</evidence>
<dbReference type="RefSeq" id="WP_092116761.1">
    <property type="nucleotide sequence ID" value="NZ_FNTH01000001.1"/>
</dbReference>
<dbReference type="SUPFAM" id="SSF53474">
    <property type="entry name" value="alpha/beta-Hydrolases"/>
    <property type="match status" value="1"/>
</dbReference>
<dbReference type="Gene3D" id="1.10.10.800">
    <property type="match status" value="1"/>
</dbReference>
<gene>
    <name evidence="3" type="ORF">SAMN05444164_3220</name>
</gene>
<dbReference type="InterPro" id="IPR029058">
    <property type="entry name" value="AB_hydrolase_fold"/>
</dbReference>
<sequence>MDDNAAIRAGNVVHNQNNFEIERSKVELASCGAILSGILLTPKGERGALPAIVMAPGMSGVKEGSILKYGEYFARGGFAVLAFDNINFGESGGETRQEVDPTLQRRGYRDAITYIGSRPEVDKTRIGLFGTSYSGGHVLEVAAHDRRVKCLVSQIPAISGFKAFQRLPRHVQAAALKAQDEDREQRYAGEPPRTLKAVSDDPTEPCAMPGLAAYEYFMEQQKIAPNWKNYLTLRSMDLYRGVDNSVFTPWISPTPLLMIVALNDDLAWPDLALDAYDQAKEPKKLVMLPGNHFSPYEAEFSLTGNEARDWFTRHMMIGGSVALN</sequence>
<name>A0A1H4WT83_9BRAD</name>
<organism evidence="3 4">
    <name type="scientific">Bradyrhizobium erythrophlei</name>
    <dbReference type="NCBI Taxonomy" id="1437360"/>
    <lineage>
        <taxon>Bacteria</taxon>
        <taxon>Pseudomonadati</taxon>
        <taxon>Pseudomonadota</taxon>
        <taxon>Alphaproteobacteria</taxon>
        <taxon>Hyphomicrobiales</taxon>
        <taxon>Nitrobacteraceae</taxon>
        <taxon>Bradyrhizobium</taxon>
    </lineage>
</organism>
<dbReference type="EMBL" id="FNTH01000001">
    <property type="protein sequence ID" value="SEC95938.1"/>
    <property type="molecule type" value="Genomic_DNA"/>
</dbReference>
<evidence type="ECO:0000313" key="4">
    <source>
        <dbReference type="Proteomes" id="UP000198992"/>
    </source>
</evidence>
<reference evidence="3 4" key="1">
    <citation type="submission" date="2016-10" db="EMBL/GenBank/DDBJ databases">
        <authorList>
            <person name="de Groot N.N."/>
        </authorList>
    </citation>
    <scope>NUCLEOTIDE SEQUENCE [LARGE SCALE GENOMIC DNA]</scope>
    <source>
        <strain evidence="3 4">MT12</strain>
    </source>
</reference>
<dbReference type="AlphaFoldDB" id="A0A1H4WT83"/>